<sequence>GRVPDGLQVHQPRCQDHDDRPAHAGQGSLRRALLRHHLKELQEAGCKRIQVDEPWFTVIDRDEGGPSTRASRASLGCTVDRYL</sequence>
<reference evidence="2" key="1">
    <citation type="submission" date="2020-02" db="EMBL/GenBank/DDBJ databases">
        <authorList>
            <person name="Meier V. D."/>
        </authorList>
    </citation>
    <scope>NUCLEOTIDE SEQUENCE</scope>
    <source>
        <strain evidence="2">AVDCRST_MAG14</strain>
    </source>
</reference>
<feature type="compositionally biased region" description="Basic and acidic residues" evidence="1">
    <location>
        <begin position="13"/>
        <end position="22"/>
    </location>
</feature>
<dbReference type="InterPro" id="IPR038071">
    <property type="entry name" value="UROD/MetE-like_sf"/>
</dbReference>
<evidence type="ECO:0000256" key="1">
    <source>
        <dbReference type="SAM" id="MobiDB-lite"/>
    </source>
</evidence>
<evidence type="ECO:0000313" key="2">
    <source>
        <dbReference type="EMBL" id="CAA9459397.1"/>
    </source>
</evidence>
<organism evidence="2">
    <name type="scientific">uncultured Rubrobacteraceae bacterium</name>
    <dbReference type="NCBI Taxonomy" id="349277"/>
    <lineage>
        <taxon>Bacteria</taxon>
        <taxon>Bacillati</taxon>
        <taxon>Actinomycetota</taxon>
        <taxon>Rubrobacteria</taxon>
        <taxon>Rubrobacterales</taxon>
        <taxon>Rubrobacteraceae</taxon>
        <taxon>environmental samples</taxon>
    </lineage>
</organism>
<gene>
    <name evidence="2" type="ORF">AVDCRST_MAG14-2094</name>
</gene>
<dbReference type="AlphaFoldDB" id="A0A6J4QYX3"/>
<protein>
    <submittedName>
        <fullName evidence="2">Uncharacterized protein</fullName>
    </submittedName>
</protein>
<feature type="region of interest" description="Disordered" evidence="1">
    <location>
        <begin position="1"/>
        <end position="26"/>
    </location>
</feature>
<name>A0A6J4QYX3_9ACTN</name>
<feature type="non-terminal residue" evidence="2">
    <location>
        <position position="1"/>
    </location>
</feature>
<accession>A0A6J4QYX3</accession>
<dbReference type="SUPFAM" id="SSF51726">
    <property type="entry name" value="UROD/MetE-like"/>
    <property type="match status" value="1"/>
</dbReference>
<dbReference type="EMBL" id="CADCVG010000088">
    <property type="protein sequence ID" value="CAA9459397.1"/>
    <property type="molecule type" value="Genomic_DNA"/>
</dbReference>
<feature type="non-terminal residue" evidence="2">
    <location>
        <position position="83"/>
    </location>
</feature>
<proteinExistence type="predicted"/>